<dbReference type="EMBL" id="BTGB01000005">
    <property type="protein sequence ID" value="GMM47410.1"/>
    <property type="molecule type" value="Genomic_DNA"/>
</dbReference>
<sequence>MPKSKSKSKSKSSSMTTSTNTRPYQCPLCDKSFSRLEHRTRHIRTHTGEKPHHCTNPGCFKRFSRSDELTRHLRTHNNKNKSTTNTIKKQSNNKLKTSPSMTLLMNAANNELNLLQNTKQNTKLPILYTKSLPSLTNYFTPIPNNQLPSTLPSIERISSMTNLPPPVSLDDLKPKFQLFDSSINTPITTPKISPKLSPLSFTTTNIHKLN</sequence>
<feature type="domain" description="C2H2-type" evidence="11">
    <location>
        <begin position="52"/>
        <end position="81"/>
    </location>
</feature>
<dbReference type="InterPro" id="IPR013087">
    <property type="entry name" value="Znf_C2H2_type"/>
</dbReference>
<evidence type="ECO:0000256" key="3">
    <source>
        <dbReference type="ARBA" id="ARBA00022737"/>
    </source>
</evidence>
<evidence type="ECO:0000259" key="11">
    <source>
        <dbReference type="PROSITE" id="PS50157"/>
    </source>
</evidence>
<keyword evidence="4 9" id="KW-0863">Zinc-finger</keyword>
<accession>A0AAV5R7A1</accession>
<keyword evidence="2" id="KW-0479">Metal-binding</keyword>
<keyword evidence="3" id="KW-0677">Repeat</keyword>
<keyword evidence="7" id="KW-0804">Transcription</keyword>
<dbReference type="InterPro" id="IPR051007">
    <property type="entry name" value="creA/MIG_C2H2-ZnF"/>
</dbReference>
<feature type="domain" description="C2H2-type" evidence="11">
    <location>
        <begin position="24"/>
        <end position="51"/>
    </location>
</feature>
<dbReference type="GO" id="GO:0000433">
    <property type="term" value="P:carbon catabolite repression of transcription from RNA polymerase II promoter by glucose"/>
    <property type="evidence" value="ECO:0007669"/>
    <property type="project" value="TreeGrafter"/>
</dbReference>
<dbReference type="InterPro" id="IPR036236">
    <property type="entry name" value="Znf_C2H2_sf"/>
</dbReference>
<keyword evidence="13" id="KW-1185">Reference proteome</keyword>
<feature type="compositionally biased region" description="Basic residues" evidence="10">
    <location>
        <begin position="1"/>
        <end position="10"/>
    </location>
</feature>
<evidence type="ECO:0000256" key="8">
    <source>
        <dbReference type="ARBA" id="ARBA00023242"/>
    </source>
</evidence>
<evidence type="ECO:0000256" key="10">
    <source>
        <dbReference type="SAM" id="MobiDB-lite"/>
    </source>
</evidence>
<keyword evidence="5" id="KW-0862">Zinc</keyword>
<dbReference type="PROSITE" id="PS00028">
    <property type="entry name" value="ZINC_FINGER_C2H2_1"/>
    <property type="match status" value="2"/>
</dbReference>
<dbReference type="GO" id="GO:0000978">
    <property type="term" value="F:RNA polymerase II cis-regulatory region sequence-specific DNA binding"/>
    <property type="evidence" value="ECO:0007669"/>
    <property type="project" value="TreeGrafter"/>
</dbReference>
<proteinExistence type="predicted"/>
<protein>
    <recommendedName>
        <fullName evidence="11">C2H2-type domain-containing protein</fullName>
    </recommendedName>
</protein>
<dbReference type="GO" id="GO:0008270">
    <property type="term" value="F:zinc ion binding"/>
    <property type="evidence" value="ECO:0007669"/>
    <property type="project" value="UniProtKB-KW"/>
</dbReference>
<dbReference type="PROSITE" id="PS50157">
    <property type="entry name" value="ZINC_FINGER_C2H2_2"/>
    <property type="match status" value="2"/>
</dbReference>
<evidence type="ECO:0000256" key="6">
    <source>
        <dbReference type="ARBA" id="ARBA00023015"/>
    </source>
</evidence>
<evidence type="ECO:0000256" key="5">
    <source>
        <dbReference type="ARBA" id="ARBA00022833"/>
    </source>
</evidence>
<reference evidence="12 13" key="1">
    <citation type="journal article" date="2023" name="Elife">
        <title>Identification of key yeast species and microbe-microbe interactions impacting larval growth of Drosophila in the wild.</title>
        <authorList>
            <person name="Mure A."/>
            <person name="Sugiura Y."/>
            <person name="Maeda R."/>
            <person name="Honda K."/>
            <person name="Sakurai N."/>
            <person name="Takahashi Y."/>
            <person name="Watada M."/>
            <person name="Katoh T."/>
            <person name="Gotoh A."/>
            <person name="Gotoh Y."/>
            <person name="Taniguchi I."/>
            <person name="Nakamura K."/>
            <person name="Hayashi T."/>
            <person name="Katayama T."/>
            <person name="Uemura T."/>
            <person name="Hattori Y."/>
        </authorList>
    </citation>
    <scope>NUCLEOTIDE SEQUENCE [LARGE SCALE GENOMIC DNA]</scope>
    <source>
        <strain evidence="12 13">PK-24</strain>
    </source>
</reference>
<evidence type="ECO:0000256" key="2">
    <source>
        <dbReference type="ARBA" id="ARBA00022723"/>
    </source>
</evidence>
<dbReference type="SUPFAM" id="SSF57667">
    <property type="entry name" value="beta-beta-alpha zinc fingers"/>
    <property type="match status" value="1"/>
</dbReference>
<keyword evidence="8" id="KW-0539">Nucleus</keyword>
<feature type="region of interest" description="Disordered" evidence="10">
    <location>
        <begin position="1"/>
        <end position="23"/>
    </location>
</feature>
<dbReference type="GO" id="GO:0000981">
    <property type="term" value="F:DNA-binding transcription factor activity, RNA polymerase II-specific"/>
    <property type="evidence" value="ECO:0007669"/>
    <property type="project" value="UniProtKB-ARBA"/>
</dbReference>
<feature type="region of interest" description="Disordered" evidence="10">
    <location>
        <begin position="72"/>
        <end position="95"/>
    </location>
</feature>
<evidence type="ECO:0000313" key="12">
    <source>
        <dbReference type="EMBL" id="GMM47410.1"/>
    </source>
</evidence>
<dbReference type="Pfam" id="PF00096">
    <property type="entry name" value="zf-C2H2"/>
    <property type="match status" value="2"/>
</dbReference>
<evidence type="ECO:0000256" key="9">
    <source>
        <dbReference type="PROSITE-ProRule" id="PRU00042"/>
    </source>
</evidence>
<dbReference type="Gene3D" id="3.30.160.60">
    <property type="entry name" value="Classic Zinc Finger"/>
    <property type="match status" value="2"/>
</dbReference>
<gene>
    <name evidence="12" type="ORF">DAPK24_039850</name>
</gene>
<dbReference type="Proteomes" id="UP001378960">
    <property type="component" value="Unassembled WGS sequence"/>
</dbReference>
<evidence type="ECO:0000256" key="1">
    <source>
        <dbReference type="ARBA" id="ARBA00004123"/>
    </source>
</evidence>
<keyword evidence="6" id="KW-0805">Transcription regulation</keyword>
<dbReference type="SMART" id="SM00355">
    <property type="entry name" value="ZnF_C2H2"/>
    <property type="match status" value="2"/>
</dbReference>
<evidence type="ECO:0000313" key="13">
    <source>
        <dbReference type="Proteomes" id="UP001378960"/>
    </source>
</evidence>
<name>A0AAV5R7A1_PICKL</name>
<dbReference type="GO" id="GO:0005634">
    <property type="term" value="C:nucleus"/>
    <property type="evidence" value="ECO:0007669"/>
    <property type="project" value="UniProtKB-SubCell"/>
</dbReference>
<dbReference type="AlphaFoldDB" id="A0AAV5R7A1"/>
<dbReference type="FunFam" id="3.30.160.60:FF:000072">
    <property type="entry name" value="zinc finger protein 143 isoform X1"/>
    <property type="match status" value="2"/>
</dbReference>
<dbReference type="PANTHER" id="PTHR47428:SF1">
    <property type="entry name" value="REGULATORY PROTEIN MIG1-RELATED"/>
    <property type="match status" value="1"/>
</dbReference>
<dbReference type="GO" id="GO:0005737">
    <property type="term" value="C:cytoplasm"/>
    <property type="evidence" value="ECO:0007669"/>
    <property type="project" value="TreeGrafter"/>
</dbReference>
<evidence type="ECO:0000256" key="7">
    <source>
        <dbReference type="ARBA" id="ARBA00023163"/>
    </source>
</evidence>
<dbReference type="PANTHER" id="PTHR47428">
    <property type="entry name" value="REGULATORY PROTEIN MIG1-RELATED"/>
    <property type="match status" value="1"/>
</dbReference>
<organism evidence="12 13">
    <name type="scientific">Pichia kluyveri</name>
    <name type="common">Yeast</name>
    <dbReference type="NCBI Taxonomy" id="36015"/>
    <lineage>
        <taxon>Eukaryota</taxon>
        <taxon>Fungi</taxon>
        <taxon>Dikarya</taxon>
        <taxon>Ascomycota</taxon>
        <taxon>Saccharomycotina</taxon>
        <taxon>Pichiomycetes</taxon>
        <taxon>Pichiales</taxon>
        <taxon>Pichiaceae</taxon>
        <taxon>Pichia</taxon>
    </lineage>
</organism>
<feature type="compositionally biased region" description="Low complexity" evidence="10">
    <location>
        <begin position="80"/>
        <end position="94"/>
    </location>
</feature>
<evidence type="ECO:0000256" key="4">
    <source>
        <dbReference type="ARBA" id="ARBA00022771"/>
    </source>
</evidence>
<comment type="subcellular location">
    <subcellularLocation>
        <location evidence="1">Nucleus</location>
    </subcellularLocation>
</comment>
<comment type="caution">
    <text evidence="12">The sequence shown here is derived from an EMBL/GenBank/DDBJ whole genome shotgun (WGS) entry which is preliminary data.</text>
</comment>